<name>A0A1J1HSL5_9DIPT</name>
<gene>
    <name evidence="2" type="ORF">CLUMA_CG003994</name>
</gene>
<keyword evidence="3" id="KW-1185">Reference proteome</keyword>
<dbReference type="PANTHER" id="PTHR31649:SF1">
    <property type="entry name" value="FARNESOIC ACID O-METHYL TRANSFERASE DOMAIN-CONTAINING PROTEIN"/>
    <property type="match status" value="1"/>
</dbReference>
<keyword evidence="1" id="KW-0175">Coiled coil</keyword>
<dbReference type="AlphaFoldDB" id="A0A1J1HSL5"/>
<organism evidence="2 3">
    <name type="scientific">Clunio marinus</name>
    <dbReference type="NCBI Taxonomy" id="568069"/>
    <lineage>
        <taxon>Eukaryota</taxon>
        <taxon>Metazoa</taxon>
        <taxon>Ecdysozoa</taxon>
        <taxon>Arthropoda</taxon>
        <taxon>Hexapoda</taxon>
        <taxon>Insecta</taxon>
        <taxon>Pterygota</taxon>
        <taxon>Neoptera</taxon>
        <taxon>Endopterygota</taxon>
        <taxon>Diptera</taxon>
        <taxon>Nematocera</taxon>
        <taxon>Chironomoidea</taxon>
        <taxon>Chironomidae</taxon>
        <taxon>Clunio</taxon>
    </lineage>
</organism>
<protein>
    <submittedName>
        <fullName evidence="2">CLUMA_CG003994, isoform A</fullName>
    </submittedName>
</protein>
<feature type="coiled-coil region" evidence="1">
    <location>
        <begin position="300"/>
        <end position="408"/>
    </location>
</feature>
<dbReference type="Proteomes" id="UP000183832">
    <property type="component" value="Unassembled WGS sequence"/>
</dbReference>
<evidence type="ECO:0000256" key="1">
    <source>
        <dbReference type="SAM" id="Coils"/>
    </source>
</evidence>
<reference evidence="2 3" key="1">
    <citation type="submission" date="2015-04" db="EMBL/GenBank/DDBJ databases">
        <authorList>
            <person name="Syromyatnikov M.Y."/>
            <person name="Popov V.N."/>
        </authorList>
    </citation>
    <scope>NUCLEOTIDE SEQUENCE [LARGE SCALE GENOMIC DNA]</scope>
</reference>
<dbReference type="SUPFAM" id="SSF57997">
    <property type="entry name" value="Tropomyosin"/>
    <property type="match status" value="1"/>
</dbReference>
<evidence type="ECO:0000313" key="3">
    <source>
        <dbReference type="Proteomes" id="UP000183832"/>
    </source>
</evidence>
<dbReference type="Pfam" id="PF11901">
    <property type="entry name" value="DM9"/>
    <property type="match status" value="2"/>
</dbReference>
<feature type="coiled-coil region" evidence="1">
    <location>
        <begin position="458"/>
        <end position="506"/>
    </location>
</feature>
<dbReference type="SMART" id="SM00696">
    <property type="entry name" value="DM9"/>
    <property type="match status" value="4"/>
</dbReference>
<accession>A0A1J1HSL5</accession>
<sequence length="1122" mass="128916">MDSDVKFNYLRQKLNLLGYEYQTLPISAIGIVSAILDDLIITTEALKDSKDQISKLLEEKKAWELGNEVYKCDNSKLLSELNRLKLELLNKERNIEVENADLRRKIRNLEADKKEAEQRIASLTQTIYQYSQSDRIKSKKPQKPFISTVRANNFLPDPAFITDAKDGCKCLSATSKKNVTQKEIEKLRSDLKYTQDLMAILRKQDGEKEREIQRLHCLLVGGRPTSALAKDCCYSGVSQKMIFEIEYLKDKMKENENRKSSRNCEIVAELIKERDILQNKVRMLTEFSEKNPRKIEDCNIPQLYCRLKDKETEIMALQEEIQELRCERGNLNPKQSYSNLAVTNSLRRLECEKDCALNKLQSMNIENEALNDKIRIMSDGKINESKRIMQLEETIAKLKMEIDDYQASKTPTFQTIKKLREENCDLQMKLRTAHEDYSKLKSTHNQSKMLSQQTESVLINVQNQLEFTKCELNERESQINSLNKSNECLKDQIEKLSVELGKIKSLKSTVEREKEFYMMTLDKRNEKLHSVEVKAESALQMRDSNRLLKMKIDELNCEIKRHESIVCDTTSENNCLKKQLEATKHHLTNAIHENSRMADELTSITATLNATKKCLSDSQRESENIRTKLQSYIHEIERIDGLIAIKDNERKQALVQSKDLECDNIKLMEKFQCLDQKSSETKRQMSEYQHQITILTDQLQGKENDLETLEKQVIDLSTEIEMLRSANAKVHVDLEAQRNLCDKLDIQKEKQQAELHEYQLQMRVENFKFLADYKWESCHINSPAPNKAIIGGRDSDGSVIYVARSLYCGMKIPAKAIPSKRACYIPFNGLEILVENFEILTGDSSEFSWVTYRQIVTDAVVTDKIANENIYVGRAKHSNSLTVGKFQPSKHFLFIPYGGKEHSIESFELLTYKKKTIKQTFLPGFEPRLGYMSFAGNFNPGNCVPTLQRRRIIEQTGYPRTSTTTPTTIVASPTSNAPNLEWKQMTSASSMPSNAIQGGRESNYTILYVGRCMHEGHLMPCKVIPSRKVACVSFNGVEIEKKNFEILVGSVNGRWVPYSNGNVPGNAFVGGYTKQGELFYVGRVLFNNAMLVGRINKSRQCIYVSSQGREYSFSNYEVLMDD</sequence>
<dbReference type="EMBL" id="CVRI01000018">
    <property type="protein sequence ID" value="CRK90380.1"/>
    <property type="molecule type" value="Genomic_DNA"/>
</dbReference>
<feature type="coiled-coil region" evidence="1">
    <location>
        <begin position="685"/>
        <end position="761"/>
    </location>
</feature>
<evidence type="ECO:0000313" key="2">
    <source>
        <dbReference type="EMBL" id="CRK90380.1"/>
    </source>
</evidence>
<feature type="coiled-coil region" evidence="1">
    <location>
        <begin position="67"/>
        <end position="133"/>
    </location>
</feature>
<dbReference type="OrthoDB" id="10254663at2759"/>
<proteinExistence type="predicted"/>
<dbReference type="PANTHER" id="PTHR31649">
    <property type="entry name" value="AGAP009604-PA"/>
    <property type="match status" value="1"/>
</dbReference>
<dbReference type="InterPro" id="IPR006616">
    <property type="entry name" value="DM9_repeat"/>
</dbReference>